<name>A0ABM1S905_LIMPO</name>
<accession>A0ABM1S905</accession>
<evidence type="ECO:0000256" key="1">
    <source>
        <dbReference type="ARBA" id="ARBA00008361"/>
    </source>
</evidence>
<dbReference type="GO" id="GO:0008168">
    <property type="term" value="F:methyltransferase activity"/>
    <property type="evidence" value="ECO:0007669"/>
    <property type="project" value="UniProtKB-KW"/>
</dbReference>
<evidence type="ECO:0000256" key="3">
    <source>
        <dbReference type="ARBA" id="ARBA00022679"/>
    </source>
</evidence>
<keyword evidence="3" id="KW-0808">Transferase</keyword>
<dbReference type="GO" id="GO:0032259">
    <property type="term" value="P:methylation"/>
    <property type="evidence" value="ECO:0007669"/>
    <property type="project" value="UniProtKB-KW"/>
</dbReference>
<dbReference type="InterPro" id="IPR013216">
    <property type="entry name" value="Methyltransf_11"/>
</dbReference>
<dbReference type="Gene3D" id="3.40.50.150">
    <property type="entry name" value="Vaccinia Virus protein VP39"/>
    <property type="match status" value="1"/>
</dbReference>
<reference evidence="6" key="1">
    <citation type="submission" date="2025-08" db="UniProtKB">
        <authorList>
            <consortium name="RefSeq"/>
        </authorList>
    </citation>
    <scope>IDENTIFICATION</scope>
    <source>
        <tissue evidence="6">Muscle</tissue>
    </source>
</reference>
<keyword evidence="2 6" id="KW-0489">Methyltransferase</keyword>
<dbReference type="GeneID" id="106458251"/>
<organism evidence="5 6">
    <name type="scientific">Limulus polyphemus</name>
    <name type="common">Atlantic horseshoe crab</name>
    <dbReference type="NCBI Taxonomy" id="6850"/>
    <lineage>
        <taxon>Eukaryota</taxon>
        <taxon>Metazoa</taxon>
        <taxon>Ecdysozoa</taxon>
        <taxon>Arthropoda</taxon>
        <taxon>Chelicerata</taxon>
        <taxon>Merostomata</taxon>
        <taxon>Xiphosura</taxon>
        <taxon>Limulidae</taxon>
        <taxon>Limulus</taxon>
    </lineage>
</organism>
<protein>
    <submittedName>
        <fullName evidence="6">Methyltransferase DDB_G0268948</fullName>
    </submittedName>
</protein>
<comment type="similarity">
    <text evidence="1">Belongs to the methyltransferase superfamily.</text>
</comment>
<dbReference type="RefSeq" id="XP_022240110.1">
    <property type="nucleotide sequence ID" value="XM_022384402.1"/>
</dbReference>
<evidence type="ECO:0000259" key="4">
    <source>
        <dbReference type="Pfam" id="PF08241"/>
    </source>
</evidence>
<dbReference type="Proteomes" id="UP000694941">
    <property type="component" value="Unplaced"/>
</dbReference>
<sequence>MPKLKHMFQTRHHAELYARFRPQPPKELIDKIVTYLSEKLERPFNAALDVGCGSGQNTRLLAPFFLHVTGTDISSAQLEIAAKDCDSSNIKYQIGSAEKIELPSSSLQLVTACQCAHFFDLPKFFEEVDRVLVPNGVLAIYGCNLSAWKEGREKEITEVFKEFNIDRLENYRDEQLQLLDNWYQDIIMPYTENVRIFPINLVFSRPFGDIVGQVTSWSGVQRMFQEDPQKGDELIKDFRYKLANALELDAPTDDTIVTCKVIHVLLMGRKPSSF</sequence>
<dbReference type="PANTHER" id="PTHR44942">
    <property type="entry name" value="METHYLTRANSF_11 DOMAIN-CONTAINING PROTEIN"/>
    <property type="match status" value="1"/>
</dbReference>
<dbReference type="PANTHER" id="PTHR44942:SF4">
    <property type="entry name" value="METHYLTRANSFERASE TYPE 11 DOMAIN-CONTAINING PROTEIN"/>
    <property type="match status" value="1"/>
</dbReference>
<evidence type="ECO:0000256" key="2">
    <source>
        <dbReference type="ARBA" id="ARBA00022603"/>
    </source>
</evidence>
<feature type="domain" description="Methyltransferase type 11" evidence="4">
    <location>
        <begin position="48"/>
        <end position="140"/>
    </location>
</feature>
<evidence type="ECO:0000313" key="5">
    <source>
        <dbReference type="Proteomes" id="UP000694941"/>
    </source>
</evidence>
<dbReference type="SUPFAM" id="SSF53335">
    <property type="entry name" value="S-adenosyl-L-methionine-dependent methyltransferases"/>
    <property type="match status" value="1"/>
</dbReference>
<dbReference type="InterPro" id="IPR029063">
    <property type="entry name" value="SAM-dependent_MTases_sf"/>
</dbReference>
<dbReference type="CDD" id="cd02440">
    <property type="entry name" value="AdoMet_MTases"/>
    <property type="match status" value="1"/>
</dbReference>
<keyword evidence="5" id="KW-1185">Reference proteome</keyword>
<dbReference type="Pfam" id="PF08241">
    <property type="entry name" value="Methyltransf_11"/>
    <property type="match status" value="1"/>
</dbReference>
<evidence type="ECO:0000313" key="6">
    <source>
        <dbReference type="RefSeq" id="XP_022240110.1"/>
    </source>
</evidence>
<gene>
    <name evidence="6" type="primary">LOC106458251</name>
</gene>
<proteinExistence type="inferred from homology"/>
<dbReference type="InterPro" id="IPR051052">
    <property type="entry name" value="Diverse_substrate_MTase"/>
</dbReference>